<dbReference type="EMBL" id="UZAH01029818">
    <property type="protein sequence ID" value="VDP08033.1"/>
    <property type="molecule type" value="Genomic_DNA"/>
</dbReference>
<reference evidence="3" key="2">
    <citation type="submission" date="2019-09" db="UniProtKB">
        <authorList>
            <consortium name="WormBaseParasite"/>
        </authorList>
    </citation>
    <scope>IDENTIFICATION</scope>
</reference>
<sequence>MNRKVILEWVRITGLTVSQKTNYVAVLLDFVQKILDWPVQAGFTNTGPAIREAYHAAKIKDEKVNLVKGKVVIGKEQPMRPTTAAMKLNLNMIAWQGEPLESMLCKQENEDIAKGAYVYGSLKLIGIDVSVAESSSTKVRNKYYKYNKE</sequence>
<organism evidence="2 3">
    <name type="scientific">Heligmosomoides polygyrus</name>
    <name type="common">Parasitic roundworm</name>
    <dbReference type="NCBI Taxonomy" id="6339"/>
    <lineage>
        <taxon>Eukaryota</taxon>
        <taxon>Metazoa</taxon>
        <taxon>Ecdysozoa</taxon>
        <taxon>Nematoda</taxon>
        <taxon>Chromadorea</taxon>
        <taxon>Rhabditida</taxon>
        <taxon>Rhabditina</taxon>
        <taxon>Rhabditomorpha</taxon>
        <taxon>Strongyloidea</taxon>
        <taxon>Heligmosomidae</taxon>
        <taxon>Heligmosomoides</taxon>
    </lineage>
</organism>
<keyword evidence="2" id="KW-1185">Reference proteome</keyword>
<proteinExistence type="predicted"/>
<evidence type="ECO:0000313" key="2">
    <source>
        <dbReference type="Proteomes" id="UP000050761"/>
    </source>
</evidence>
<gene>
    <name evidence="1" type="ORF">HPBE_LOCUS17127</name>
</gene>
<name>A0A183G626_HELPZ</name>
<evidence type="ECO:0000313" key="3">
    <source>
        <dbReference type="WBParaSite" id="HPBE_0001712801-mRNA-1"/>
    </source>
</evidence>
<dbReference type="WBParaSite" id="HPBE_0001712801-mRNA-1">
    <property type="protein sequence ID" value="HPBE_0001712801-mRNA-1"/>
    <property type="gene ID" value="HPBE_0001712801"/>
</dbReference>
<protein>
    <submittedName>
        <fullName evidence="3">Transposase</fullName>
    </submittedName>
</protein>
<dbReference type="Proteomes" id="UP000050761">
    <property type="component" value="Unassembled WGS sequence"/>
</dbReference>
<dbReference type="AlphaFoldDB" id="A0A183G626"/>
<accession>A0A183G626</accession>
<reference evidence="1 2" key="1">
    <citation type="submission" date="2018-11" db="EMBL/GenBank/DDBJ databases">
        <authorList>
            <consortium name="Pathogen Informatics"/>
        </authorList>
    </citation>
    <scope>NUCLEOTIDE SEQUENCE [LARGE SCALE GENOMIC DNA]</scope>
</reference>
<accession>A0A3P8EGT1</accession>
<evidence type="ECO:0000313" key="1">
    <source>
        <dbReference type="EMBL" id="VDP08033.1"/>
    </source>
</evidence>